<organism evidence="1 2">
    <name type="scientific">Fluviispira multicolorata</name>
    <dbReference type="NCBI Taxonomy" id="2654512"/>
    <lineage>
        <taxon>Bacteria</taxon>
        <taxon>Pseudomonadati</taxon>
        <taxon>Bdellovibrionota</taxon>
        <taxon>Oligoflexia</taxon>
        <taxon>Silvanigrellales</taxon>
        <taxon>Silvanigrellaceae</taxon>
        <taxon>Fluviispira</taxon>
    </lineage>
</organism>
<evidence type="ECO:0000313" key="1">
    <source>
        <dbReference type="EMBL" id="KAB8033607.1"/>
    </source>
</evidence>
<dbReference type="Proteomes" id="UP000442694">
    <property type="component" value="Unassembled WGS sequence"/>
</dbReference>
<gene>
    <name evidence="1" type="ORF">GCL57_02550</name>
</gene>
<accession>A0A833N5A0</accession>
<dbReference type="AlphaFoldDB" id="A0A833N5A0"/>
<dbReference type="RefSeq" id="WP_152211693.1">
    <property type="nucleotide sequence ID" value="NZ_WFLN01000004.1"/>
</dbReference>
<protein>
    <submittedName>
        <fullName evidence="1">Uncharacterized protein</fullName>
    </submittedName>
</protein>
<proteinExistence type="predicted"/>
<name>A0A833N5A0_9BACT</name>
<reference evidence="1 2" key="1">
    <citation type="submission" date="2019-10" db="EMBL/GenBank/DDBJ databases">
        <title>New genus of Silvanigrellaceae.</title>
        <authorList>
            <person name="Pitt A."/>
            <person name="Hahn M.W."/>
        </authorList>
    </citation>
    <scope>NUCLEOTIDE SEQUENCE [LARGE SCALE GENOMIC DNA]</scope>
    <source>
        <strain evidence="1 2">33A1-SZDP</strain>
    </source>
</reference>
<dbReference type="EMBL" id="WFLN01000004">
    <property type="protein sequence ID" value="KAB8033607.1"/>
    <property type="molecule type" value="Genomic_DNA"/>
</dbReference>
<keyword evidence="2" id="KW-1185">Reference proteome</keyword>
<sequence>MQHFDSFKELKEWLISTWFPQNTKAVQLDGSNKNKSNMKVIVSFNTSEIPNLNAKISLHGDTKKEALSMLITSEIEDFIIIPPQKKAKYWRLHFKGTHEYENDSVANGLYAYLK</sequence>
<comment type="caution">
    <text evidence="1">The sequence shown here is derived from an EMBL/GenBank/DDBJ whole genome shotgun (WGS) entry which is preliminary data.</text>
</comment>
<evidence type="ECO:0000313" key="2">
    <source>
        <dbReference type="Proteomes" id="UP000442694"/>
    </source>
</evidence>